<evidence type="ECO:0000256" key="6">
    <source>
        <dbReference type="ARBA" id="ARBA00022857"/>
    </source>
</evidence>
<evidence type="ECO:0000256" key="3">
    <source>
        <dbReference type="ARBA" id="ARBA00022605"/>
    </source>
</evidence>
<evidence type="ECO:0000256" key="4">
    <source>
        <dbReference type="ARBA" id="ARBA00022755"/>
    </source>
</evidence>
<keyword evidence="10 11" id="KW-0511">Multifunctional enzyme</keyword>
<dbReference type="InterPro" id="IPR020631">
    <property type="entry name" value="THF_DH/CycHdrlase_NAD-bd_dom"/>
</dbReference>
<dbReference type="PANTHER" id="PTHR48099:SF5">
    <property type="entry name" value="C-1-TETRAHYDROFOLATE SYNTHASE, CYTOPLASMIC"/>
    <property type="match status" value="1"/>
</dbReference>
<dbReference type="PROSITE" id="PS00766">
    <property type="entry name" value="THF_DHG_CYH_1"/>
    <property type="match status" value="1"/>
</dbReference>
<dbReference type="EMBL" id="JBDOJC010000001">
    <property type="protein sequence ID" value="MEO2215535.1"/>
    <property type="molecule type" value="Genomic_DNA"/>
</dbReference>
<evidence type="ECO:0000256" key="7">
    <source>
        <dbReference type="ARBA" id="ARBA00023002"/>
    </source>
</evidence>
<dbReference type="Proteomes" id="UP001455709">
    <property type="component" value="Unassembled WGS sequence"/>
</dbReference>
<keyword evidence="5 11" id="KW-0378">Hydrolase</keyword>
<feature type="domain" description="Tetrahydrofolate dehydrogenase/cyclohydrolase NAD(P)-binding" evidence="13">
    <location>
        <begin position="140"/>
        <end position="280"/>
    </location>
</feature>
<accession>A0ABV0F638</accession>
<evidence type="ECO:0000256" key="11">
    <source>
        <dbReference type="HAMAP-Rule" id="MF_01576"/>
    </source>
</evidence>
<evidence type="ECO:0000256" key="1">
    <source>
        <dbReference type="ARBA" id="ARBA00004777"/>
    </source>
</evidence>
<comment type="function">
    <text evidence="11">Catalyzes the oxidation of 5,10-methylenetetrahydrofolate to 5,10-methenyltetrahydrofolate and then the hydrolysis of 5,10-methenyltetrahydrofolate to 10-formyltetrahydrofolate.</text>
</comment>
<dbReference type="InterPro" id="IPR036291">
    <property type="entry name" value="NAD(P)-bd_dom_sf"/>
</dbReference>
<dbReference type="GO" id="GO:0004488">
    <property type="term" value="F:methylenetetrahydrofolate dehydrogenase (NADP+) activity"/>
    <property type="evidence" value="ECO:0007669"/>
    <property type="project" value="UniProtKB-EC"/>
</dbReference>
<dbReference type="InterPro" id="IPR000672">
    <property type="entry name" value="THF_DH/CycHdrlase"/>
</dbReference>
<keyword evidence="3 11" id="KW-0028">Amino-acid biosynthesis</keyword>
<evidence type="ECO:0000256" key="10">
    <source>
        <dbReference type="ARBA" id="ARBA00023268"/>
    </source>
</evidence>
<dbReference type="RefSeq" id="WP_347369316.1">
    <property type="nucleotide sequence ID" value="NZ_JBDOJC010000001.1"/>
</dbReference>
<dbReference type="Pfam" id="PF00763">
    <property type="entry name" value="THF_DHG_CYH"/>
    <property type="match status" value="1"/>
</dbReference>
<dbReference type="EC" id="3.5.4.9" evidence="11"/>
<dbReference type="InterPro" id="IPR046346">
    <property type="entry name" value="Aminoacid_DH-like_N_sf"/>
</dbReference>
<reference evidence="14 15" key="1">
    <citation type="submission" date="2024-05" db="EMBL/GenBank/DDBJ databases">
        <authorList>
            <person name="De Oliveira J.P."/>
            <person name="Noriler S.A."/>
            <person name="De Oliveira A.G."/>
            <person name="Sipoli D.S."/>
        </authorList>
    </citation>
    <scope>NUCLEOTIDE SEQUENCE [LARGE SCALE GENOMIC DNA]</scope>
    <source>
        <strain evidence="14 15">LABIM189</strain>
    </source>
</reference>
<keyword evidence="2 11" id="KW-0554">One-carbon metabolism</keyword>
<comment type="catalytic activity">
    <reaction evidence="11">
        <text>(6R)-5,10-methylene-5,6,7,8-tetrahydrofolate + NADP(+) = (6R)-5,10-methenyltetrahydrofolate + NADPH</text>
        <dbReference type="Rhea" id="RHEA:22812"/>
        <dbReference type="ChEBI" id="CHEBI:15636"/>
        <dbReference type="ChEBI" id="CHEBI:57455"/>
        <dbReference type="ChEBI" id="CHEBI:57783"/>
        <dbReference type="ChEBI" id="CHEBI:58349"/>
        <dbReference type="EC" id="1.5.1.5"/>
    </reaction>
</comment>
<dbReference type="SUPFAM" id="SSF51735">
    <property type="entry name" value="NAD(P)-binding Rossmann-fold domains"/>
    <property type="match status" value="1"/>
</dbReference>
<sequence length="283" mass="29649">MSAQLIDGKAVAEKLLEKVRAGVEERLGQGKRAPALAVILVGDNPASAVYVGSKKKACEKAGIRSVAYDLPAATSQTELLEIIDGLNADASVDGILVQLPLPAQIDPQAVIERIDPKKDVDGFHPYNVGRLAIKMPLLRPCTPRGVMTLLEEYGIDPKGKKAVIVGASNIVGRPQALEMLLARATVTVCHSATQNLAEEVAGADILVAGVGIPNFVKGEWIKPGAVVIDVGINRLDTGKLCGDVEFDVARERAGFITPVPGGVGPMTVATLLQNTLDSANLNA</sequence>
<dbReference type="Gene3D" id="3.40.50.720">
    <property type="entry name" value="NAD(P)-binding Rossmann-like Domain"/>
    <property type="match status" value="1"/>
</dbReference>
<keyword evidence="4 11" id="KW-0658">Purine biosynthesis</keyword>
<comment type="subunit">
    <text evidence="11">Homodimer.</text>
</comment>
<organism evidence="14 15">
    <name type="scientific">Chromobacterium vaccinii</name>
    <dbReference type="NCBI Taxonomy" id="1108595"/>
    <lineage>
        <taxon>Bacteria</taxon>
        <taxon>Pseudomonadati</taxon>
        <taxon>Pseudomonadota</taxon>
        <taxon>Betaproteobacteria</taxon>
        <taxon>Neisseriales</taxon>
        <taxon>Chromobacteriaceae</taxon>
        <taxon>Chromobacterium</taxon>
    </lineage>
</organism>
<dbReference type="HAMAP" id="MF_01576">
    <property type="entry name" value="THF_DHG_CYH"/>
    <property type="match status" value="1"/>
</dbReference>
<dbReference type="Gene3D" id="3.40.50.10860">
    <property type="entry name" value="Leucine Dehydrogenase, chain A, domain 1"/>
    <property type="match status" value="1"/>
</dbReference>
<proteinExistence type="inferred from homology"/>
<evidence type="ECO:0000259" key="13">
    <source>
        <dbReference type="Pfam" id="PF02882"/>
    </source>
</evidence>
<comment type="caution">
    <text evidence="11">Lacks conserved residue(s) required for the propagation of feature annotation.</text>
</comment>
<evidence type="ECO:0000313" key="14">
    <source>
        <dbReference type="EMBL" id="MEO2215535.1"/>
    </source>
</evidence>
<gene>
    <name evidence="11 14" type="primary">folD</name>
    <name evidence="14" type="ORF">ABGV49_00440</name>
</gene>
<evidence type="ECO:0000256" key="5">
    <source>
        <dbReference type="ARBA" id="ARBA00022801"/>
    </source>
</evidence>
<dbReference type="NCBIfam" id="NF008058">
    <property type="entry name" value="PRK10792.1"/>
    <property type="match status" value="1"/>
</dbReference>
<keyword evidence="15" id="KW-1185">Reference proteome</keyword>
<protein>
    <recommendedName>
        <fullName evidence="11">Bifunctional protein FolD</fullName>
    </recommendedName>
    <domain>
        <recommendedName>
            <fullName evidence="11">Methylenetetrahydrofolate dehydrogenase</fullName>
            <ecNumber evidence="11">1.5.1.5</ecNumber>
        </recommendedName>
    </domain>
    <domain>
        <recommendedName>
            <fullName evidence="11">Methenyltetrahydrofolate cyclohydrolase</fullName>
            <ecNumber evidence="11">3.5.4.9</ecNumber>
        </recommendedName>
    </domain>
</protein>
<dbReference type="Pfam" id="PF02882">
    <property type="entry name" value="THF_DHG_CYH_C"/>
    <property type="match status" value="1"/>
</dbReference>
<keyword evidence="8 11" id="KW-0368">Histidine biosynthesis</keyword>
<comment type="pathway">
    <text evidence="1 11">One-carbon metabolism; tetrahydrofolate interconversion.</text>
</comment>
<dbReference type="PRINTS" id="PR00085">
    <property type="entry name" value="THFDHDRGNASE"/>
</dbReference>
<comment type="similarity">
    <text evidence="11">Belongs to the tetrahydrofolate dehydrogenase/cyclohydrolase family.</text>
</comment>
<name>A0ABV0F638_9NEIS</name>
<dbReference type="InterPro" id="IPR020867">
    <property type="entry name" value="THF_DH/CycHdrlase_CS"/>
</dbReference>
<keyword evidence="7 11" id="KW-0560">Oxidoreductase</keyword>
<dbReference type="InterPro" id="IPR020630">
    <property type="entry name" value="THF_DH/CycHdrlase_cat_dom"/>
</dbReference>
<evidence type="ECO:0000256" key="8">
    <source>
        <dbReference type="ARBA" id="ARBA00023102"/>
    </source>
</evidence>
<feature type="domain" description="Tetrahydrofolate dehydrogenase/cyclohydrolase catalytic" evidence="12">
    <location>
        <begin position="6"/>
        <end position="121"/>
    </location>
</feature>
<keyword evidence="9 11" id="KW-0486">Methionine biosynthesis</keyword>
<dbReference type="PANTHER" id="PTHR48099">
    <property type="entry name" value="C-1-TETRAHYDROFOLATE SYNTHASE, CYTOPLASMIC-RELATED"/>
    <property type="match status" value="1"/>
</dbReference>
<evidence type="ECO:0000256" key="2">
    <source>
        <dbReference type="ARBA" id="ARBA00022563"/>
    </source>
</evidence>
<evidence type="ECO:0000256" key="9">
    <source>
        <dbReference type="ARBA" id="ARBA00023167"/>
    </source>
</evidence>
<comment type="caution">
    <text evidence="14">The sequence shown here is derived from an EMBL/GenBank/DDBJ whole genome shotgun (WGS) entry which is preliminary data.</text>
</comment>
<keyword evidence="6 11" id="KW-0521">NADP</keyword>
<feature type="binding site" evidence="11">
    <location>
        <begin position="166"/>
        <end position="168"/>
    </location>
    <ligand>
        <name>NADP(+)</name>
        <dbReference type="ChEBI" id="CHEBI:58349"/>
    </ligand>
</feature>
<feature type="binding site" evidence="11">
    <location>
        <position position="232"/>
    </location>
    <ligand>
        <name>NADP(+)</name>
        <dbReference type="ChEBI" id="CHEBI:58349"/>
    </ligand>
</feature>
<evidence type="ECO:0000313" key="15">
    <source>
        <dbReference type="Proteomes" id="UP001455709"/>
    </source>
</evidence>
<dbReference type="CDD" id="cd01080">
    <property type="entry name" value="NAD_bind_m-THF_DH_Cyclohyd"/>
    <property type="match status" value="1"/>
</dbReference>
<dbReference type="SUPFAM" id="SSF53223">
    <property type="entry name" value="Aminoacid dehydrogenase-like, N-terminal domain"/>
    <property type="match status" value="1"/>
</dbReference>
<comment type="catalytic activity">
    <reaction evidence="11">
        <text>(6R)-5,10-methenyltetrahydrofolate + H2O = (6R)-10-formyltetrahydrofolate + H(+)</text>
        <dbReference type="Rhea" id="RHEA:23700"/>
        <dbReference type="ChEBI" id="CHEBI:15377"/>
        <dbReference type="ChEBI" id="CHEBI:15378"/>
        <dbReference type="ChEBI" id="CHEBI:57455"/>
        <dbReference type="ChEBI" id="CHEBI:195366"/>
        <dbReference type="EC" id="3.5.4.9"/>
    </reaction>
</comment>
<evidence type="ECO:0000259" key="12">
    <source>
        <dbReference type="Pfam" id="PF00763"/>
    </source>
</evidence>
<dbReference type="NCBIfam" id="NF010783">
    <property type="entry name" value="PRK14186.1"/>
    <property type="match status" value="1"/>
</dbReference>
<dbReference type="GO" id="GO:0004477">
    <property type="term" value="F:methenyltetrahydrofolate cyclohydrolase activity"/>
    <property type="evidence" value="ECO:0007669"/>
    <property type="project" value="UniProtKB-EC"/>
</dbReference>
<dbReference type="PROSITE" id="PS00767">
    <property type="entry name" value="THF_DHG_CYH_2"/>
    <property type="match status" value="1"/>
</dbReference>
<dbReference type="EC" id="1.5.1.5" evidence="11"/>